<keyword evidence="2" id="KW-1185">Reference proteome</keyword>
<accession>A0ABW2B3C2</accession>
<evidence type="ECO:0000313" key="1">
    <source>
        <dbReference type="EMBL" id="MFC6759539.1"/>
    </source>
</evidence>
<name>A0ABW2B3C2_9RHOB</name>
<gene>
    <name evidence="1" type="ORF">ACFQFQ_08615</name>
</gene>
<comment type="caution">
    <text evidence="1">The sequence shown here is derived from an EMBL/GenBank/DDBJ whole genome shotgun (WGS) entry which is preliminary data.</text>
</comment>
<evidence type="ECO:0000313" key="2">
    <source>
        <dbReference type="Proteomes" id="UP001596353"/>
    </source>
</evidence>
<protein>
    <submittedName>
        <fullName evidence="1">Uncharacterized protein</fullName>
    </submittedName>
</protein>
<reference evidence="2" key="1">
    <citation type="journal article" date="2019" name="Int. J. Syst. Evol. Microbiol.">
        <title>The Global Catalogue of Microorganisms (GCM) 10K type strain sequencing project: providing services to taxonomists for standard genome sequencing and annotation.</title>
        <authorList>
            <consortium name="The Broad Institute Genomics Platform"/>
            <consortium name="The Broad Institute Genome Sequencing Center for Infectious Disease"/>
            <person name="Wu L."/>
            <person name="Ma J."/>
        </authorList>
    </citation>
    <scope>NUCLEOTIDE SEQUENCE [LARGE SCALE GENOMIC DNA]</scope>
    <source>
        <strain evidence="2">CCUG 66188</strain>
    </source>
</reference>
<sequence length="94" mass="10219">MTKGTGIGAVPFLRGRFFRKNRPGIFENSGAGRGRACALILAFAAAALHRRDDPFNDEGHRLLHGALSIGGDFFEKIGAEFLKIPARDADYQNS</sequence>
<dbReference type="EMBL" id="JBHSWG010000001">
    <property type="protein sequence ID" value="MFC6759539.1"/>
    <property type="molecule type" value="Genomic_DNA"/>
</dbReference>
<proteinExistence type="predicted"/>
<dbReference type="Proteomes" id="UP001596353">
    <property type="component" value="Unassembled WGS sequence"/>
</dbReference>
<organism evidence="1 2">
    <name type="scientific">Sulfitobacter porphyrae</name>
    <dbReference type="NCBI Taxonomy" id="1246864"/>
    <lineage>
        <taxon>Bacteria</taxon>
        <taxon>Pseudomonadati</taxon>
        <taxon>Pseudomonadota</taxon>
        <taxon>Alphaproteobacteria</taxon>
        <taxon>Rhodobacterales</taxon>
        <taxon>Roseobacteraceae</taxon>
        <taxon>Sulfitobacter</taxon>
    </lineage>
</organism>